<reference evidence="2 3" key="2">
    <citation type="journal article" date="2017" name="Genome Biol.">
        <title>New reference genome sequences of hot pepper reveal the massive evolution of plant disease-resistance genes by retroduplication.</title>
        <authorList>
            <person name="Kim S."/>
            <person name="Park J."/>
            <person name="Yeom S.I."/>
            <person name="Kim Y.M."/>
            <person name="Seo E."/>
            <person name="Kim K.T."/>
            <person name="Kim M.S."/>
            <person name="Lee J.M."/>
            <person name="Cheong K."/>
            <person name="Shin H.S."/>
            <person name="Kim S.B."/>
            <person name="Han K."/>
            <person name="Lee J."/>
            <person name="Park M."/>
            <person name="Lee H.A."/>
            <person name="Lee H.Y."/>
            <person name="Lee Y."/>
            <person name="Oh S."/>
            <person name="Lee J.H."/>
            <person name="Choi E."/>
            <person name="Choi E."/>
            <person name="Lee S.E."/>
            <person name="Jeon J."/>
            <person name="Kim H."/>
            <person name="Choi G."/>
            <person name="Song H."/>
            <person name="Lee J."/>
            <person name="Lee S.C."/>
            <person name="Kwon J.K."/>
            <person name="Lee H.Y."/>
            <person name="Koo N."/>
            <person name="Hong Y."/>
            <person name="Kim R.W."/>
            <person name="Kang W.H."/>
            <person name="Huh J.H."/>
            <person name="Kang B.C."/>
            <person name="Yang T.J."/>
            <person name="Lee Y.H."/>
            <person name="Bennetzen J.L."/>
            <person name="Choi D."/>
        </authorList>
    </citation>
    <scope>NUCLEOTIDE SEQUENCE [LARGE SCALE GENOMIC DNA]</scope>
    <source>
        <strain evidence="3">cv. CM334</strain>
    </source>
</reference>
<proteinExistence type="predicted"/>
<reference evidence="2 3" key="1">
    <citation type="journal article" date="2014" name="Nat. Genet.">
        <title>Genome sequence of the hot pepper provides insights into the evolution of pungency in Capsicum species.</title>
        <authorList>
            <person name="Kim S."/>
            <person name="Park M."/>
            <person name="Yeom S.I."/>
            <person name="Kim Y.M."/>
            <person name="Lee J.M."/>
            <person name="Lee H.A."/>
            <person name="Seo E."/>
            <person name="Choi J."/>
            <person name="Cheong K."/>
            <person name="Kim K.T."/>
            <person name="Jung K."/>
            <person name="Lee G.W."/>
            <person name="Oh S.K."/>
            <person name="Bae C."/>
            <person name="Kim S.B."/>
            <person name="Lee H.Y."/>
            <person name="Kim S.Y."/>
            <person name="Kim M.S."/>
            <person name="Kang B.C."/>
            <person name="Jo Y.D."/>
            <person name="Yang H.B."/>
            <person name="Jeong H.J."/>
            <person name="Kang W.H."/>
            <person name="Kwon J.K."/>
            <person name="Shin C."/>
            <person name="Lim J.Y."/>
            <person name="Park J.H."/>
            <person name="Huh J.H."/>
            <person name="Kim J.S."/>
            <person name="Kim B.D."/>
            <person name="Cohen O."/>
            <person name="Paran I."/>
            <person name="Suh M.C."/>
            <person name="Lee S.B."/>
            <person name="Kim Y.K."/>
            <person name="Shin Y."/>
            <person name="Noh S.J."/>
            <person name="Park J."/>
            <person name="Seo Y.S."/>
            <person name="Kwon S.Y."/>
            <person name="Kim H.A."/>
            <person name="Park J.M."/>
            <person name="Kim H.J."/>
            <person name="Choi S.B."/>
            <person name="Bosland P.W."/>
            <person name="Reeves G."/>
            <person name="Jo S.H."/>
            <person name="Lee B.W."/>
            <person name="Cho H.T."/>
            <person name="Choi H.S."/>
            <person name="Lee M.S."/>
            <person name="Yu Y."/>
            <person name="Do Choi Y."/>
            <person name="Park B.S."/>
            <person name="van Deynze A."/>
            <person name="Ashrafi H."/>
            <person name="Hill T."/>
            <person name="Kim W.T."/>
            <person name="Pai H.S."/>
            <person name="Ahn H.K."/>
            <person name="Yeam I."/>
            <person name="Giovannoni J.J."/>
            <person name="Rose J.K."/>
            <person name="Sorensen I."/>
            <person name="Lee S.J."/>
            <person name="Kim R.W."/>
            <person name="Choi I.Y."/>
            <person name="Choi B.S."/>
            <person name="Lim J.S."/>
            <person name="Lee Y.H."/>
            <person name="Choi D."/>
        </authorList>
    </citation>
    <scope>NUCLEOTIDE SEQUENCE [LARGE SCALE GENOMIC DNA]</scope>
    <source>
        <strain evidence="3">cv. CM334</strain>
    </source>
</reference>
<evidence type="ECO:0000313" key="3">
    <source>
        <dbReference type="Proteomes" id="UP000222542"/>
    </source>
</evidence>
<dbReference type="AlphaFoldDB" id="A0A2G2YEA9"/>
<gene>
    <name evidence="2" type="ORF">T459_27580</name>
</gene>
<keyword evidence="3" id="KW-1185">Reference proteome</keyword>
<dbReference type="EMBL" id="AYRZ02000011">
    <property type="protein sequence ID" value="PHT68093.1"/>
    <property type="molecule type" value="Genomic_DNA"/>
</dbReference>
<feature type="domain" description="F-box associated beta-propeller type 3" evidence="1">
    <location>
        <begin position="101"/>
        <end position="299"/>
    </location>
</feature>
<dbReference type="Gramene" id="PHT68093">
    <property type="protein sequence ID" value="PHT68093"/>
    <property type="gene ID" value="T459_27580"/>
</dbReference>
<name>A0A2G2YEA9_CAPAN</name>
<organism evidence="2 3">
    <name type="scientific">Capsicum annuum</name>
    <name type="common">Capsicum pepper</name>
    <dbReference type="NCBI Taxonomy" id="4072"/>
    <lineage>
        <taxon>Eukaryota</taxon>
        <taxon>Viridiplantae</taxon>
        <taxon>Streptophyta</taxon>
        <taxon>Embryophyta</taxon>
        <taxon>Tracheophyta</taxon>
        <taxon>Spermatophyta</taxon>
        <taxon>Magnoliopsida</taxon>
        <taxon>eudicotyledons</taxon>
        <taxon>Gunneridae</taxon>
        <taxon>Pentapetalae</taxon>
        <taxon>asterids</taxon>
        <taxon>lamiids</taxon>
        <taxon>Solanales</taxon>
        <taxon>Solanaceae</taxon>
        <taxon>Solanoideae</taxon>
        <taxon>Capsiceae</taxon>
        <taxon>Capsicum</taxon>
    </lineage>
</organism>
<dbReference type="Proteomes" id="UP000222542">
    <property type="component" value="Unassembled WGS sequence"/>
</dbReference>
<dbReference type="PANTHER" id="PTHR31672">
    <property type="entry name" value="BNACNNG10540D PROTEIN"/>
    <property type="match status" value="1"/>
</dbReference>
<dbReference type="InterPro" id="IPR013187">
    <property type="entry name" value="F-box-assoc_dom_typ3"/>
</dbReference>
<sequence>MKHASSFDFPSLCGNGVGGLSFSATFVFRANSWEAKVVILSTSIMPVTFFIEPLEASPCNSDFLVESGSTRHRLVLQIDKYSPRKRIHRHCSVASLFYDSVTETFDLDNPVKDPVLFTSIAGSSNGLICYNICHDLTLWNPSTRKFKQLPDLGLQMTSDFHIGFGYDRVHDDYKVVAIIREFRTNYYYAKIYSLKSDSRRTMDDYQGARLYHHSGMLVNENLHWITKYDDGYGIMFIDLVDGKCSKVEKPWYGKEYLDLKLGVLGSHLSVICCHERSDVWVLKEYGVKESWTKLYTIKCPYYMLSPPLCMSIEGEILHVFRSTLMTYNPEDDLMRYPEITNLDGYDHLEAELYIESLGCPVLQNEPMAQH</sequence>
<evidence type="ECO:0000259" key="1">
    <source>
        <dbReference type="Pfam" id="PF08268"/>
    </source>
</evidence>
<evidence type="ECO:0000313" key="2">
    <source>
        <dbReference type="EMBL" id="PHT68093.1"/>
    </source>
</evidence>
<accession>A0A2G2YEA9</accession>
<dbReference type="InterPro" id="IPR050796">
    <property type="entry name" value="SCF_F-box_component"/>
</dbReference>
<protein>
    <recommendedName>
        <fullName evidence="1">F-box associated beta-propeller type 3 domain-containing protein</fullName>
    </recommendedName>
</protein>
<dbReference type="NCBIfam" id="TIGR01640">
    <property type="entry name" value="F_box_assoc_1"/>
    <property type="match status" value="1"/>
</dbReference>
<dbReference type="InterPro" id="IPR017451">
    <property type="entry name" value="F-box-assoc_interact_dom"/>
</dbReference>
<dbReference type="OMA" id="VICCHER"/>
<dbReference type="PANTHER" id="PTHR31672:SF13">
    <property type="entry name" value="F-BOX PROTEIN CPR30-LIKE"/>
    <property type="match status" value="1"/>
</dbReference>
<comment type="caution">
    <text evidence="2">The sequence shown here is derived from an EMBL/GenBank/DDBJ whole genome shotgun (WGS) entry which is preliminary data.</text>
</comment>
<dbReference type="Pfam" id="PF08268">
    <property type="entry name" value="FBA_3"/>
    <property type="match status" value="1"/>
</dbReference>